<reference evidence="1 2" key="1">
    <citation type="submission" date="2014-10" db="EMBL/GenBank/DDBJ databases">
        <title>Genome sequence of Clostridium aceticum DSM 1496.</title>
        <authorList>
            <person name="Poehlein A."/>
            <person name="Schiel-Bengelsdorf B."/>
            <person name="Gottschalk G."/>
            <person name="Duerre P."/>
            <person name="Daniel R."/>
        </authorList>
    </citation>
    <scope>NUCLEOTIDE SEQUENCE [LARGE SCALE GENOMIC DNA]</scope>
    <source>
        <strain evidence="1 2">DSM 1496</strain>
    </source>
</reference>
<evidence type="ECO:0000313" key="1">
    <source>
        <dbReference type="EMBL" id="AKL94759.1"/>
    </source>
</evidence>
<dbReference type="STRING" id="84022.CACET_c12940"/>
<gene>
    <name evidence="1" type="ORF">CACET_c12940</name>
</gene>
<dbReference type="AlphaFoldDB" id="A0A0D8IES3"/>
<dbReference type="SUPFAM" id="SSF52540">
    <property type="entry name" value="P-loop containing nucleoside triphosphate hydrolases"/>
    <property type="match status" value="1"/>
</dbReference>
<dbReference type="Gene3D" id="3.40.50.300">
    <property type="entry name" value="P-loop containing nucleotide triphosphate hydrolases"/>
    <property type="match status" value="1"/>
</dbReference>
<proteinExistence type="predicted"/>
<accession>A0A0D8IES3</accession>
<dbReference type="KEGG" id="cace:CACET_c12940"/>
<evidence type="ECO:0000313" key="2">
    <source>
        <dbReference type="Proteomes" id="UP000035704"/>
    </source>
</evidence>
<dbReference type="InterPro" id="IPR027417">
    <property type="entry name" value="P-loop_NTPase"/>
</dbReference>
<organism evidence="1 2">
    <name type="scientific">Clostridium aceticum</name>
    <dbReference type="NCBI Taxonomy" id="84022"/>
    <lineage>
        <taxon>Bacteria</taxon>
        <taxon>Bacillati</taxon>
        <taxon>Bacillota</taxon>
        <taxon>Clostridia</taxon>
        <taxon>Eubacteriales</taxon>
        <taxon>Clostridiaceae</taxon>
        <taxon>Clostridium</taxon>
    </lineage>
</organism>
<name>A0A0D8IES3_9CLOT</name>
<dbReference type="PATRIC" id="fig|84022.5.peg.2751"/>
<dbReference type="Proteomes" id="UP000035704">
    <property type="component" value="Chromosome"/>
</dbReference>
<dbReference type="RefSeq" id="WP_044823552.1">
    <property type="nucleotide sequence ID" value="NZ_JYHU01000004.1"/>
</dbReference>
<dbReference type="EMBL" id="CP009687">
    <property type="protein sequence ID" value="AKL94759.1"/>
    <property type="molecule type" value="Genomic_DNA"/>
</dbReference>
<sequence>MDVRTNKHKGDLQSCIITTGVSSLNYYNEYMQPFIESNSSLYNYMGISSIKSIAKVDDYKVVIDFCDNNVKEIVFEVLNYLLSLDVDIHVKLIYNVTLCNDDIEQCMILLNRLNKHKLIKLEIIHKSLELPKEKKVSLWIKKLKNTFFFTGAGNTGKTSLISALSELCNEKGHTVALIDLTENNKLINYFTNIYSLLGANLQESFIKERIKDNREEVVDVYTCNYKSLINSKEERIFCESIEKISSIYDYVFVNADINTAYMKSEIFYIGEKIFLVHDFMPTKINSAKQILLKFNELGMNTKGNISLIYNKMVKCYFDIGFIEEKIIFKKASNKRLIPLVDLKCETFEIPYSKKTMKAIINHISHKSSIINNVAYSYRRNADYIYKYINNIPYTEIDNIDIVEYAKSFFEGIMKHTYIKNIKKEVCKSRMHVKNFKKIASYLIHSKLL</sequence>
<keyword evidence="2" id="KW-1185">Reference proteome</keyword>
<protein>
    <submittedName>
        <fullName evidence="1">CobQ/CobB/MinD/ParA nucleotide binding domain-containing protein</fullName>
    </submittedName>
</protein>